<evidence type="ECO:0000313" key="1">
    <source>
        <dbReference type="EMBL" id="KAJ9078896.1"/>
    </source>
</evidence>
<accession>A0ACC2TX15</accession>
<comment type="caution">
    <text evidence="1">The sequence shown here is derived from an EMBL/GenBank/DDBJ whole genome shotgun (WGS) entry which is preliminary data.</text>
</comment>
<sequence>MVLEFDNWDKWKNMALKHFGDKHIDIIKKLETIQIQDYEAVDEFIDAYRALARLSICRELQKGNCNNKIEVESDFNSGISLTFFKRAIPIKYRMAIEERNIKDLIDTYDLVEKFFRIKVENLPDEKAKKASPWNPFSKKVTKEPEPDDLSNKLTEALRAFMAMGKQHLTTIMDYALIVDQLNTRPRIARRNVATSRKITPVETASSKKLPQGNLFGQFAFG</sequence>
<proteinExistence type="predicted"/>
<name>A0ACC2TX15_9FUNG</name>
<gene>
    <name evidence="1" type="ORF">DSO57_1002132</name>
</gene>
<evidence type="ECO:0000313" key="2">
    <source>
        <dbReference type="Proteomes" id="UP001165960"/>
    </source>
</evidence>
<keyword evidence="2" id="KW-1185">Reference proteome</keyword>
<dbReference type="EMBL" id="QTSX02002134">
    <property type="protein sequence ID" value="KAJ9078896.1"/>
    <property type="molecule type" value="Genomic_DNA"/>
</dbReference>
<organism evidence="1 2">
    <name type="scientific">Entomophthora muscae</name>
    <dbReference type="NCBI Taxonomy" id="34485"/>
    <lineage>
        <taxon>Eukaryota</taxon>
        <taxon>Fungi</taxon>
        <taxon>Fungi incertae sedis</taxon>
        <taxon>Zoopagomycota</taxon>
        <taxon>Entomophthoromycotina</taxon>
        <taxon>Entomophthoromycetes</taxon>
        <taxon>Entomophthorales</taxon>
        <taxon>Entomophthoraceae</taxon>
        <taxon>Entomophthora</taxon>
    </lineage>
</organism>
<protein>
    <submittedName>
        <fullName evidence="1">Uncharacterized protein</fullName>
    </submittedName>
</protein>
<reference evidence="1" key="1">
    <citation type="submission" date="2022-04" db="EMBL/GenBank/DDBJ databases">
        <title>Genome of the entomopathogenic fungus Entomophthora muscae.</title>
        <authorList>
            <person name="Elya C."/>
            <person name="Lovett B.R."/>
            <person name="Lee E."/>
            <person name="Macias A.M."/>
            <person name="Hajek A.E."/>
            <person name="De Bivort B.L."/>
            <person name="Kasson M.T."/>
            <person name="De Fine Licht H.H."/>
            <person name="Stajich J.E."/>
        </authorList>
    </citation>
    <scope>NUCLEOTIDE SEQUENCE</scope>
    <source>
        <strain evidence="1">Berkeley</strain>
    </source>
</reference>
<dbReference type="Proteomes" id="UP001165960">
    <property type="component" value="Unassembled WGS sequence"/>
</dbReference>